<reference evidence="2 3" key="1">
    <citation type="submission" date="2018-01" db="EMBL/GenBank/DDBJ databases">
        <title>Genome sequence of the PGP bacterium Paenibacillus illinoisensis E3.</title>
        <authorList>
            <person name="Rolli E."/>
            <person name="Marasco R."/>
            <person name="Bessem C."/>
            <person name="Michoud G."/>
            <person name="Gaiarsa S."/>
            <person name="Borin S."/>
            <person name="Daffonchio D."/>
        </authorList>
    </citation>
    <scope>NUCLEOTIDE SEQUENCE [LARGE SCALE GENOMIC DNA]</scope>
    <source>
        <strain evidence="2 3">E3</strain>
    </source>
</reference>
<evidence type="ECO:0000259" key="1">
    <source>
        <dbReference type="Pfam" id="PF02624"/>
    </source>
</evidence>
<comment type="caution">
    <text evidence="2">The sequence shown here is derived from an EMBL/GenBank/DDBJ whole genome shotgun (WGS) entry which is preliminary data.</text>
</comment>
<feature type="domain" description="YcaO" evidence="1">
    <location>
        <begin position="76"/>
        <end position="244"/>
    </location>
</feature>
<dbReference type="OrthoDB" id="2379922at2"/>
<gene>
    <name evidence="2" type="ORF">PIL02S_01938</name>
</gene>
<proteinExistence type="predicted"/>
<name>A0A2W0CQ10_9BACL</name>
<evidence type="ECO:0000313" key="2">
    <source>
        <dbReference type="EMBL" id="PYY29738.1"/>
    </source>
</evidence>
<evidence type="ECO:0000313" key="3">
    <source>
        <dbReference type="Proteomes" id="UP000247459"/>
    </source>
</evidence>
<accession>A0A2W0CQ10</accession>
<dbReference type="EMBL" id="PRLG01000015">
    <property type="protein sequence ID" value="PYY29738.1"/>
    <property type="molecule type" value="Genomic_DNA"/>
</dbReference>
<organism evidence="2 3">
    <name type="scientific">Paenibacillus illinoisensis</name>
    <dbReference type="NCBI Taxonomy" id="59845"/>
    <lineage>
        <taxon>Bacteria</taxon>
        <taxon>Bacillati</taxon>
        <taxon>Bacillota</taxon>
        <taxon>Bacilli</taxon>
        <taxon>Bacillales</taxon>
        <taxon>Paenibacillaceae</taxon>
        <taxon>Paenibacillus</taxon>
    </lineage>
</organism>
<dbReference type="RefSeq" id="WP_110757976.1">
    <property type="nucleotide sequence ID" value="NZ_PRLG01000015.1"/>
</dbReference>
<dbReference type="Pfam" id="PF02624">
    <property type="entry name" value="YcaO"/>
    <property type="match status" value="1"/>
</dbReference>
<dbReference type="InterPro" id="IPR003776">
    <property type="entry name" value="YcaO-like_dom"/>
</dbReference>
<sequence length="353" mass="41092">MYKEGFLMNAVNFQVNQDSFYDSHHSSIYIDRQDKMTVKSYESALRYELVQITKTLGEFFEREVLVNSIPIKRKQLPGCSLLDGEIKMFETRYLVFSDTFVDSCGMSSHYKSLDTITSSFYEFVERQSLILNYLAKSSAVKVDIKRYETVLSGHLYLKNFIDDISYYDISLHPELHVILSIGTGNENKSVGLGTHNNLEQALLKSQNEMIQYFAGSTSKYNFTGNGYTFSENEDFEMDKDYYHIRFEEISPQELKEMYSYLQSSPYMKVAVPHNTNMELRKVVQDLYLKYAINPFVICIPSKRNIPNLKTTKIVDPLWFPHMNPSIYKPELFDHIEGITGLRLDRACKFIPFP</sequence>
<dbReference type="AlphaFoldDB" id="A0A2W0CQ10"/>
<protein>
    <recommendedName>
        <fullName evidence="1">YcaO domain-containing protein</fullName>
    </recommendedName>
</protein>
<dbReference type="Proteomes" id="UP000247459">
    <property type="component" value="Unassembled WGS sequence"/>
</dbReference>